<dbReference type="InterPro" id="IPR000743">
    <property type="entry name" value="Glyco_hydro_28"/>
</dbReference>
<evidence type="ECO:0000256" key="6">
    <source>
        <dbReference type="ARBA" id="ARBA00022801"/>
    </source>
</evidence>
<evidence type="ECO:0000256" key="5">
    <source>
        <dbReference type="ARBA" id="ARBA00022737"/>
    </source>
</evidence>
<dbReference type="Proteomes" id="UP000256645">
    <property type="component" value="Unassembled WGS sequence"/>
</dbReference>
<comment type="subcellular location">
    <subcellularLocation>
        <location evidence="1">Secreted</location>
    </subcellularLocation>
</comment>
<evidence type="ECO:0000256" key="9">
    <source>
        <dbReference type="RuleBase" id="RU361169"/>
    </source>
</evidence>
<evidence type="ECO:0000313" key="11">
    <source>
        <dbReference type="Proteomes" id="UP000256645"/>
    </source>
</evidence>
<dbReference type="PROSITE" id="PS51257">
    <property type="entry name" value="PROKAR_LIPOPROTEIN"/>
    <property type="match status" value="1"/>
</dbReference>
<evidence type="ECO:0000256" key="4">
    <source>
        <dbReference type="ARBA" id="ARBA00022729"/>
    </source>
</evidence>
<dbReference type="GO" id="GO:0071555">
    <property type="term" value="P:cell wall organization"/>
    <property type="evidence" value="ECO:0007669"/>
    <property type="project" value="UniProtKB-KW"/>
</dbReference>
<keyword evidence="3" id="KW-0964">Secreted</keyword>
<dbReference type="AlphaFoldDB" id="A0A3D8Q938"/>
<dbReference type="InterPro" id="IPR012334">
    <property type="entry name" value="Pectin_lyas_fold"/>
</dbReference>
<keyword evidence="4" id="KW-0732">Signal</keyword>
<evidence type="ECO:0000256" key="3">
    <source>
        <dbReference type="ARBA" id="ARBA00022525"/>
    </source>
</evidence>
<evidence type="ECO:0000256" key="8">
    <source>
        <dbReference type="ARBA" id="ARBA00023316"/>
    </source>
</evidence>
<accession>A0A3D8Q938</accession>
<dbReference type="OrthoDB" id="187139at2759"/>
<keyword evidence="5" id="KW-0677">Repeat</keyword>
<dbReference type="PANTHER" id="PTHR31884:SF1">
    <property type="entry name" value="POLYGALACTURONASE"/>
    <property type="match status" value="1"/>
</dbReference>
<keyword evidence="6 9" id="KW-0378">Hydrolase</keyword>
<reference evidence="10 11" key="1">
    <citation type="journal article" date="2018" name="IMA Fungus">
        <title>IMA Genome-F 9: Draft genome sequence of Annulohypoxylon stygium, Aspergillus mulundensis, Berkeleyomyces basicola (syn. Thielaviopsis basicola), Ceratocystis smalleyi, two Cercospora beticola strains, Coleophoma cylindrospora, Fusarium fracticaudum, Phialophora cf. hyalina, and Morchella septimelata.</title>
        <authorList>
            <person name="Wingfield B.D."/>
            <person name="Bills G.F."/>
            <person name="Dong Y."/>
            <person name="Huang W."/>
            <person name="Nel W.J."/>
            <person name="Swalarsk-Parry B.S."/>
            <person name="Vaghefi N."/>
            <person name="Wilken P.M."/>
            <person name="An Z."/>
            <person name="de Beer Z.W."/>
            <person name="De Vos L."/>
            <person name="Chen L."/>
            <person name="Duong T.A."/>
            <person name="Gao Y."/>
            <person name="Hammerbacher A."/>
            <person name="Kikkert J.R."/>
            <person name="Li Y."/>
            <person name="Li H."/>
            <person name="Li K."/>
            <person name="Li Q."/>
            <person name="Liu X."/>
            <person name="Ma X."/>
            <person name="Naidoo K."/>
            <person name="Pethybridge S.J."/>
            <person name="Sun J."/>
            <person name="Steenkamp E.T."/>
            <person name="van der Nest M.A."/>
            <person name="van Wyk S."/>
            <person name="Wingfield M.J."/>
            <person name="Xiong C."/>
            <person name="Yue Q."/>
            <person name="Zhang X."/>
        </authorList>
    </citation>
    <scope>NUCLEOTIDE SEQUENCE [LARGE SCALE GENOMIC DNA]</scope>
    <source>
        <strain evidence="10 11">BP6252</strain>
    </source>
</reference>
<keyword evidence="7 9" id="KW-0326">Glycosidase</keyword>
<dbReference type="PANTHER" id="PTHR31884">
    <property type="entry name" value="POLYGALACTURONASE"/>
    <property type="match status" value="1"/>
</dbReference>
<dbReference type="InterPro" id="IPR011050">
    <property type="entry name" value="Pectin_lyase_fold/virulence"/>
</dbReference>
<organism evidence="10 11">
    <name type="scientific">Coleophoma cylindrospora</name>
    <dbReference type="NCBI Taxonomy" id="1849047"/>
    <lineage>
        <taxon>Eukaryota</taxon>
        <taxon>Fungi</taxon>
        <taxon>Dikarya</taxon>
        <taxon>Ascomycota</taxon>
        <taxon>Pezizomycotina</taxon>
        <taxon>Leotiomycetes</taxon>
        <taxon>Helotiales</taxon>
        <taxon>Dermateaceae</taxon>
        <taxon>Coleophoma</taxon>
    </lineage>
</organism>
<comment type="similarity">
    <text evidence="2 9">Belongs to the glycosyl hydrolase 28 family.</text>
</comment>
<keyword evidence="8" id="KW-0961">Cell wall biogenesis/degradation</keyword>
<evidence type="ECO:0000256" key="7">
    <source>
        <dbReference type="ARBA" id="ARBA00023295"/>
    </source>
</evidence>
<evidence type="ECO:0000256" key="2">
    <source>
        <dbReference type="ARBA" id="ARBA00008834"/>
    </source>
</evidence>
<evidence type="ECO:0000313" key="10">
    <source>
        <dbReference type="EMBL" id="RDW58177.1"/>
    </source>
</evidence>
<dbReference type="InterPro" id="IPR050434">
    <property type="entry name" value="Glycosyl_hydrlase_28"/>
</dbReference>
<dbReference type="SUPFAM" id="SSF51126">
    <property type="entry name" value="Pectin lyase-like"/>
    <property type="match status" value="1"/>
</dbReference>
<comment type="caution">
    <text evidence="10">The sequence shown here is derived from an EMBL/GenBank/DDBJ whole genome shotgun (WGS) entry which is preliminary data.</text>
</comment>
<dbReference type="Pfam" id="PF00295">
    <property type="entry name" value="Glyco_hydro_28"/>
    <property type="match status" value="1"/>
</dbReference>
<dbReference type="Gene3D" id="2.160.20.10">
    <property type="entry name" value="Single-stranded right-handed beta-helix, Pectin lyase-like"/>
    <property type="match status" value="1"/>
</dbReference>
<sequence length="377" mass="40513">MPKNSTVGGDDAPGITAAVAACGSNSTILFSGNETYNLLTPLSFTSLSGVKFSFEGNISLSQNITEIQAAVNNTKIYPGHWITIKGSDVTFSGSKSQDGGWFLAHGQQWWSAGNQIARPHWFTFSVTGLVIEDLKILKPIAWVFSIKGSNVTMTNTYIDARSDDAFPFNTDGVDLSGNNVLIDGFECHNGDDMVNVSPDATNITVRNVLATGTHGIAVSCSSGTAGNYLFEDIVVRDSLFGARFKGSLGTTCNLSNVTWRNFEIHNTSYPIHFIENYVDQEKGAAGMNASVAAFADAFSWENITGSASTTLKDGSCITDPCWSYTEGTYSPNAPLANVSDLFSGESLNKAVYMMCNDQAHCMNFHFADINLTTAVSF</sequence>
<dbReference type="EMBL" id="PDLM01000018">
    <property type="protein sequence ID" value="RDW58177.1"/>
    <property type="molecule type" value="Genomic_DNA"/>
</dbReference>
<dbReference type="GO" id="GO:0005576">
    <property type="term" value="C:extracellular region"/>
    <property type="evidence" value="ECO:0007669"/>
    <property type="project" value="UniProtKB-SubCell"/>
</dbReference>
<proteinExistence type="inferred from homology"/>
<gene>
    <name evidence="10" type="ORF">BP6252_13588</name>
</gene>
<name>A0A3D8Q938_9HELO</name>
<dbReference type="GO" id="GO:0004650">
    <property type="term" value="F:polygalacturonase activity"/>
    <property type="evidence" value="ECO:0007669"/>
    <property type="project" value="InterPro"/>
</dbReference>
<protein>
    <submittedName>
        <fullName evidence="10">Glycoside hydrolase family 28 protein</fullName>
    </submittedName>
</protein>
<keyword evidence="11" id="KW-1185">Reference proteome</keyword>
<evidence type="ECO:0000256" key="1">
    <source>
        <dbReference type="ARBA" id="ARBA00004613"/>
    </source>
</evidence>
<dbReference type="GO" id="GO:0045490">
    <property type="term" value="P:pectin catabolic process"/>
    <property type="evidence" value="ECO:0007669"/>
    <property type="project" value="TreeGrafter"/>
</dbReference>